<dbReference type="EMBL" id="JAKGTI010000001">
    <property type="protein sequence ID" value="MCF4096960.1"/>
    <property type="molecule type" value="Genomic_DNA"/>
</dbReference>
<accession>A0ABS9E593</accession>
<evidence type="ECO:0000313" key="2">
    <source>
        <dbReference type="Proteomes" id="UP001201217"/>
    </source>
</evidence>
<organism evidence="1 2">
    <name type="scientific">Maritalea mediterranea</name>
    <dbReference type="NCBI Taxonomy" id="2909667"/>
    <lineage>
        <taxon>Bacteria</taxon>
        <taxon>Pseudomonadati</taxon>
        <taxon>Pseudomonadota</taxon>
        <taxon>Alphaproteobacteria</taxon>
        <taxon>Hyphomicrobiales</taxon>
        <taxon>Devosiaceae</taxon>
        <taxon>Maritalea</taxon>
    </lineage>
</organism>
<evidence type="ECO:0000313" key="1">
    <source>
        <dbReference type="EMBL" id="MCF4096960.1"/>
    </source>
</evidence>
<dbReference type="RefSeq" id="WP_236112488.1">
    <property type="nucleotide sequence ID" value="NZ_JAKGTI010000001.1"/>
</dbReference>
<keyword evidence="2" id="KW-1185">Reference proteome</keyword>
<name>A0ABS9E593_9HYPH</name>
<protein>
    <submittedName>
        <fullName evidence="1">Uncharacterized protein</fullName>
    </submittedName>
</protein>
<proteinExistence type="predicted"/>
<dbReference type="Proteomes" id="UP001201217">
    <property type="component" value="Unassembled WGS sequence"/>
</dbReference>
<gene>
    <name evidence="1" type="ORF">L1I42_00490</name>
</gene>
<comment type="caution">
    <text evidence="1">The sequence shown here is derived from an EMBL/GenBank/DDBJ whole genome shotgun (WGS) entry which is preliminary data.</text>
</comment>
<reference evidence="1 2" key="1">
    <citation type="submission" date="2022-01" db="EMBL/GenBank/DDBJ databases">
        <title>Maritalea mediterranea sp. nov., isolated from marine plastic residues from the Malva-rosa beach (Valencia, Spain).</title>
        <authorList>
            <person name="Vidal-Verdu A."/>
            <person name="Molina-Menor E."/>
            <person name="Pascual J."/>
            <person name="Pereto J."/>
            <person name="Porcar M."/>
        </authorList>
    </citation>
    <scope>NUCLEOTIDE SEQUENCE [LARGE SCALE GENOMIC DNA]</scope>
    <source>
        <strain evidence="1 2">P4.10X</strain>
    </source>
</reference>
<sequence length="68" mass="7692">MIDTATKNRRFLGRWRKSTADTEQAINTAMVEKKPSVSHQNQQALPPRMQRDVSLMGGMFSTALGRRS</sequence>